<dbReference type="EMBL" id="JAAAJB010000602">
    <property type="protein sequence ID" value="KAG0253190.1"/>
    <property type="molecule type" value="Genomic_DNA"/>
</dbReference>
<protein>
    <recommendedName>
        <fullName evidence="3">HMA domain-containing protein</fullName>
    </recommendedName>
</protein>
<name>A0A9P6PVX4_9FUNG</name>
<dbReference type="CDD" id="cd00371">
    <property type="entry name" value="HMA"/>
    <property type="match status" value="1"/>
</dbReference>
<accession>A0A9P6PVX4</accession>
<evidence type="ECO:0008006" key="3">
    <source>
        <dbReference type="Google" id="ProtNLM"/>
    </source>
</evidence>
<proteinExistence type="predicted"/>
<dbReference type="AlphaFoldDB" id="A0A9P6PVX4"/>
<reference evidence="1" key="1">
    <citation type="journal article" date="2020" name="Fungal Divers.">
        <title>Resolving the Mortierellaceae phylogeny through synthesis of multi-gene phylogenetics and phylogenomics.</title>
        <authorList>
            <person name="Vandepol N."/>
            <person name="Liber J."/>
            <person name="Desiro A."/>
            <person name="Na H."/>
            <person name="Kennedy M."/>
            <person name="Barry K."/>
            <person name="Grigoriev I.V."/>
            <person name="Miller A.N."/>
            <person name="O'Donnell K."/>
            <person name="Stajich J.E."/>
            <person name="Bonito G."/>
        </authorList>
    </citation>
    <scope>NUCLEOTIDE SEQUENCE</scope>
    <source>
        <strain evidence="1">BC1065</strain>
    </source>
</reference>
<keyword evidence="2" id="KW-1185">Reference proteome</keyword>
<evidence type="ECO:0000313" key="1">
    <source>
        <dbReference type="EMBL" id="KAG0253190.1"/>
    </source>
</evidence>
<gene>
    <name evidence="1" type="ORF">DFQ27_007621</name>
</gene>
<dbReference type="InterPro" id="IPR006121">
    <property type="entry name" value="HMA_dom"/>
</dbReference>
<dbReference type="OrthoDB" id="689350at2759"/>
<evidence type="ECO:0000313" key="2">
    <source>
        <dbReference type="Proteomes" id="UP000807716"/>
    </source>
</evidence>
<dbReference type="Proteomes" id="UP000807716">
    <property type="component" value="Unassembled WGS sequence"/>
</dbReference>
<dbReference type="SUPFAM" id="SSF55008">
    <property type="entry name" value="HMA, heavy metal-associated domain"/>
    <property type="match status" value="1"/>
</dbReference>
<dbReference type="Gene3D" id="3.30.70.100">
    <property type="match status" value="1"/>
</dbReference>
<dbReference type="GO" id="GO:0046872">
    <property type="term" value="F:metal ion binding"/>
    <property type="evidence" value="ECO:0007669"/>
    <property type="project" value="InterPro"/>
</dbReference>
<comment type="caution">
    <text evidence="1">The sequence shown here is derived from an EMBL/GenBank/DDBJ whole genome shotgun (WGS) entry which is preliminary data.</text>
</comment>
<organism evidence="1 2">
    <name type="scientific">Actinomortierella ambigua</name>
    <dbReference type="NCBI Taxonomy" id="1343610"/>
    <lineage>
        <taxon>Eukaryota</taxon>
        <taxon>Fungi</taxon>
        <taxon>Fungi incertae sedis</taxon>
        <taxon>Mucoromycota</taxon>
        <taxon>Mortierellomycotina</taxon>
        <taxon>Mortierellomycetes</taxon>
        <taxon>Mortierellales</taxon>
        <taxon>Mortierellaceae</taxon>
        <taxon>Actinomortierella</taxon>
    </lineage>
</organism>
<dbReference type="InterPro" id="IPR036163">
    <property type="entry name" value="HMA_dom_sf"/>
</dbReference>
<sequence length="60" mass="6377">MTCSGCPRAATRILKKNAQVKGFELFLDSGKATVESDNLSQSILSNVPALFSAFLLAQTS</sequence>